<evidence type="ECO:0000259" key="2">
    <source>
        <dbReference type="PROSITE" id="PS50181"/>
    </source>
</evidence>
<evidence type="ECO:0000313" key="3">
    <source>
        <dbReference type="EMBL" id="CAF4299921.1"/>
    </source>
</evidence>
<dbReference type="InterPro" id="IPR006553">
    <property type="entry name" value="Leu-rich_rpt_Cys-con_subtyp"/>
</dbReference>
<feature type="domain" description="F-box" evidence="2">
    <location>
        <begin position="75"/>
        <end position="121"/>
    </location>
</feature>
<dbReference type="SMART" id="SM00367">
    <property type="entry name" value="LRR_CC"/>
    <property type="match status" value="3"/>
</dbReference>
<dbReference type="EMBL" id="CAJOAZ010016009">
    <property type="protein sequence ID" value="CAF4299921.1"/>
    <property type="molecule type" value="Genomic_DNA"/>
</dbReference>
<dbReference type="InterPro" id="IPR001810">
    <property type="entry name" value="F-box_dom"/>
</dbReference>
<feature type="non-terminal residue" evidence="3">
    <location>
        <position position="234"/>
    </location>
</feature>
<dbReference type="InterPro" id="IPR050648">
    <property type="entry name" value="F-box_LRR-repeat"/>
</dbReference>
<dbReference type="PANTHER" id="PTHR13382">
    <property type="entry name" value="MITOCHONDRIAL ATP SYNTHASE COUPLING FACTOR B"/>
    <property type="match status" value="1"/>
</dbReference>
<evidence type="ECO:0000313" key="4">
    <source>
        <dbReference type="Proteomes" id="UP000663844"/>
    </source>
</evidence>
<dbReference type="PANTHER" id="PTHR13382:SF67">
    <property type="entry name" value="SCF E3 UBIQUITIN LIGASE COMPLEX F-BOX PROTEIN POF2"/>
    <property type="match status" value="1"/>
</dbReference>
<gene>
    <name evidence="3" type="ORF">OXD698_LOCUS46036</name>
</gene>
<feature type="non-terminal residue" evidence="3">
    <location>
        <position position="1"/>
    </location>
</feature>
<evidence type="ECO:0000256" key="1">
    <source>
        <dbReference type="SAM" id="MobiDB-lite"/>
    </source>
</evidence>
<name>A0A820HTR3_9BILA</name>
<reference evidence="3" key="1">
    <citation type="submission" date="2021-02" db="EMBL/GenBank/DDBJ databases">
        <authorList>
            <person name="Nowell W R."/>
        </authorList>
    </citation>
    <scope>NUCLEOTIDE SEQUENCE</scope>
</reference>
<sequence length="234" mass="26704">TSTSTIDHLNSQTNDGYSSTSTLGVSTINSDDSSQHPLLPVISSKNRRKNFFSCLTNNTTTMDTNEEQLINEDICLLDTKLPKELLLRIFSYIDYKSLCRCAQVSKYWNTLALDGSNWQSINLKSFQRDVDGIVLENLSKQCGSFLKRLDIENCKFINDHNMRNLSNNCPNLERLTVKHCTKLSNTSLYHLSKHCPYLNHINIASCHHIDDQGIKMISSNCSNLEWIDISWCMN</sequence>
<dbReference type="SUPFAM" id="SSF52047">
    <property type="entry name" value="RNI-like"/>
    <property type="match status" value="1"/>
</dbReference>
<dbReference type="Proteomes" id="UP000663844">
    <property type="component" value="Unassembled WGS sequence"/>
</dbReference>
<comment type="caution">
    <text evidence="3">The sequence shown here is derived from an EMBL/GenBank/DDBJ whole genome shotgun (WGS) entry which is preliminary data.</text>
</comment>
<accession>A0A820HTR3</accession>
<dbReference type="Gene3D" id="3.80.10.10">
    <property type="entry name" value="Ribonuclease Inhibitor"/>
    <property type="match status" value="1"/>
</dbReference>
<dbReference type="Pfam" id="PF12937">
    <property type="entry name" value="F-box-like"/>
    <property type="match status" value="1"/>
</dbReference>
<dbReference type="AlphaFoldDB" id="A0A820HTR3"/>
<proteinExistence type="predicted"/>
<dbReference type="GO" id="GO:0005737">
    <property type="term" value="C:cytoplasm"/>
    <property type="evidence" value="ECO:0007669"/>
    <property type="project" value="TreeGrafter"/>
</dbReference>
<dbReference type="CDD" id="cd22115">
    <property type="entry name" value="F-box_FBXL2-like"/>
    <property type="match status" value="1"/>
</dbReference>
<dbReference type="PROSITE" id="PS50181">
    <property type="entry name" value="FBOX"/>
    <property type="match status" value="1"/>
</dbReference>
<feature type="region of interest" description="Disordered" evidence="1">
    <location>
        <begin position="1"/>
        <end position="20"/>
    </location>
</feature>
<dbReference type="InterPro" id="IPR032675">
    <property type="entry name" value="LRR_dom_sf"/>
</dbReference>
<organism evidence="3 4">
    <name type="scientific">Adineta steineri</name>
    <dbReference type="NCBI Taxonomy" id="433720"/>
    <lineage>
        <taxon>Eukaryota</taxon>
        <taxon>Metazoa</taxon>
        <taxon>Spiralia</taxon>
        <taxon>Gnathifera</taxon>
        <taxon>Rotifera</taxon>
        <taxon>Eurotatoria</taxon>
        <taxon>Bdelloidea</taxon>
        <taxon>Adinetida</taxon>
        <taxon>Adinetidae</taxon>
        <taxon>Adineta</taxon>
    </lineage>
</organism>
<dbReference type="SMART" id="SM00256">
    <property type="entry name" value="FBOX"/>
    <property type="match status" value="1"/>
</dbReference>
<protein>
    <recommendedName>
        <fullName evidence="2">F-box domain-containing protein</fullName>
    </recommendedName>
</protein>